<evidence type="ECO:0000313" key="3">
    <source>
        <dbReference type="Proteomes" id="UP000632740"/>
    </source>
</evidence>
<dbReference type="InterPro" id="IPR000182">
    <property type="entry name" value="GNAT_dom"/>
</dbReference>
<dbReference type="SUPFAM" id="SSF55729">
    <property type="entry name" value="Acyl-CoA N-acyltransferases (Nat)"/>
    <property type="match status" value="1"/>
</dbReference>
<dbReference type="InterPro" id="IPR016181">
    <property type="entry name" value="Acyl_CoA_acyltransferase"/>
</dbReference>
<comment type="caution">
    <text evidence="2">The sequence shown here is derived from an EMBL/GenBank/DDBJ whole genome shotgun (WGS) entry which is preliminary data.</text>
</comment>
<dbReference type="EMBL" id="BONK01000006">
    <property type="protein sequence ID" value="GIG21212.1"/>
    <property type="molecule type" value="Genomic_DNA"/>
</dbReference>
<evidence type="ECO:0000313" key="2">
    <source>
        <dbReference type="EMBL" id="GIG21212.1"/>
    </source>
</evidence>
<feature type="domain" description="N-acetyltransferase" evidence="1">
    <location>
        <begin position="18"/>
        <end position="180"/>
    </location>
</feature>
<dbReference type="Pfam" id="PF13302">
    <property type="entry name" value="Acetyltransf_3"/>
    <property type="match status" value="1"/>
</dbReference>
<proteinExistence type="predicted"/>
<accession>A0A919P317</accession>
<dbReference type="PROSITE" id="PS51186">
    <property type="entry name" value="GNAT"/>
    <property type="match status" value="1"/>
</dbReference>
<reference evidence="2" key="1">
    <citation type="submission" date="2021-01" db="EMBL/GenBank/DDBJ databases">
        <title>Whole genome shotgun sequence of Cellulomonas chitinilytica NBRC 110799.</title>
        <authorList>
            <person name="Komaki H."/>
            <person name="Tamura T."/>
        </authorList>
    </citation>
    <scope>NUCLEOTIDE SEQUENCE</scope>
    <source>
        <strain evidence="2">NBRC 110799</strain>
    </source>
</reference>
<sequence length="180" mass="19115">MPTRRGDPLLPGTHDAEVTLSQVDERTLVELVALAVRDAHPDEVTPPIGDDGGWSTSRVEWLSAFHRDRRVGLDGPLGETTWAVVGPDGVAGSVRLQRTRDAGSLETGIWLARGVRGRGWAHPALRAVIDVARHWGAVEVRAETAASNAPALAVLSGLGFRCSPAEVRGRISAVLAVEPS</sequence>
<dbReference type="AlphaFoldDB" id="A0A919P317"/>
<dbReference type="RefSeq" id="WP_203752280.1">
    <property type="nucleotide sequence ID" value="NZ_BONK01000006.1"/>
</dbReference>
<dbReference type="Gene3D" id="3.40.630.30">
    <property type="match status" value="1"/>
</dbReference>
<keyword evidence="3" id="KW-1185">Reference proteome</keyword>
<dbReference type="Proteomes" id="UP000632740">
    <property type="component" value="Unassembled WGS sequence"/>
</dbReference>
<dbReference type="GO" id="GO:0016747">
    <property type="term" value="F:acyltransferase activity, transferring groups other than amino-acyl groups"/>
    <property type="evidence" value="ECO:0007669"/>
    <property type="project" value="InterPro"/>
</dbReference>
<protein>
    <recommendedName>
        <fullName evidence="1">N-acetyltransferase domain-containing protein</fullName>
    </recommendedName>
</protein>
<organism evidence="2 3">
    <name type="scientific">Cellulomonas chitinilytica</name>
    <dbReference type="NCBI Taxonomy" id="398759"/>
    <lineage>
        <taxon>Bacteria</taxon>
        <taxon>Bacillati</taxon>
        <taxon>Actinomycetota</taxon>
        <taxon>Actinomycetes</taxon>
        <taxon>Micrococcales</taxon>
        <taxon>Cellulomonadaceae</taxon>
        <taxon>Cellulomonas</taxon>
    </lineage>
</organism>
<evidence type="ECO:0000259" key="1">
    <source>
        <dbReference type="PROSITE" id="PS51186"/>
    </source>
</evidence>
<gene>
    <name evidence="2" type="ORF">Cch01nite_19360</name>
</gene>
<name>A0A919P317_9CELL</name>